<organism evidence="11 12">
    <name type="scientific">Meripilus lineatus</name>
    <dbReference type="NCBI Taxonomy" id="2056292"/>
    <lineage>
        <taxon>Eukaryota</taxon>
        <taxon>Fungi</taxon>
        <taxon>Dikarya</taxon>
        <taxon>Basidiomycota</taxon>
        <taxon>Agaricomycotina</taxon>
        <taxon>Agaricomycetes</taxon>
        <taxon>Polyporales</taxon>
        <taxon>Meripilaceae</taxon>
        <taxon>Meripilus</taxon>
    </lineage>
</organism>
<feature type="binding site" evidence="10">
    <location>
        <begin position="169"/>
        <end position="172"/>
    </location>
    <ligand>
        <name>NADP(+)</name>
        <dbReference type="ChEBI" id="CHEBI:58349"/>
    </ligand>
</feature>
<evidence type="ECO:0000256" key="5">
    <source>
        <dbReference type="ARBA" id="ARBA00022857"/>
    </source>
</evidence>
<dbReference type="GO" id="GO:0005739">
    <property type="term" value="C:mitochondrion"/>
    <property type="evidence" value="ECO:0007669"/>
    <property type="project" value="UniProtKB-SubCell"/>
</dbReference>
<feature type="binding site" evidence="10">
    <location>
        <position position="387"/>
    </location>
    <ligand>
        <name>NADP(+)</name>
        <dbReference type="ChEBI" id="CHEBI:58349"/>
    </ligand>
</feature>
<evidence type="ECO:0000256" key="10">
    <source>
        <dbReference type="PIRSR" id="PIRSR000362-2"/>
    </source>
</evidence>
<dbReference type="SUPFAM" id="SSF51971">
    <property type="entry name" value="Nucleotide-binding domain"/>
    <property type="match status" value="1"/>
</dbReference>
<dbReference type="InterPro" id="IPR055275">
    <property type="entry name" value="Ferredox_Rdtase"/>
</dbReference>
<dbReference type="PANTHER" id="PTHR48467">
    <property type="entry name" value="GLUTAMATE SYNTHASE 1 [NADH], CHLOROPLASTIC-LIKE"/>
    <property type="match status" value="1"/>
</dbReference>
<evidence type="ECO:0000256" key="7">
    <source>
        <dbReference type="ARBA" id="ARBA00048933"/>
    </source>
</evidence>
<evidence type="ECO:0000256" key="3">
    <source>
        <dbReference type="ARBA" id="ARBA00022630"/>
    </source>
</evidence>
<feature type="binding site" evidence="10">
    <location>
        <begin position="213"/>
        <end position="214"/>
    </location>
    <ligand>
        <name>NADP(+)</name>
        <dbReference type="ChEBI" id="CHEBI:58349"/>
    </ligand>
</feature>
<dbReference type="Gene3D" id="3.40.50.720">
    <property type="entry name" value="NAD(P)-binding Rossmann-like Domain"/>
    <property type="match status" value="1"/>
</dbReference>
<dbReference type="GO" id="GO:0016491">
    <property type="term" value="F:oxidoreductase activity"/>
    <property type="evidence" value="ECO:0007669"/>
    <property type="project" value="UniProtKB-KW"/>
</dbReference>
<comment type="catalytic activity">
    <reaction evidence="7 8">
        <text>2 reduced [adrenodoxin] + NADP(+) + H(+) = 2 oxidized [adrenodoxin] + NADPH</text>
        <dbReference type="Rhea" id="RHEA:42312"/>
        <dbReference type="Rhea" id="RHEA-COMP:9998"/>
        <dbReference type="Rhea" id="RHEA-COMP:9999"/>
        <dbReference type="ChEBI" id="CHEBI:15378"/>
        <dbReference type="ChEBI" id="CHEBI:33737"/>
        <dbReference type="ChEBI" id="CHEBI:33738"/>
        <dbReference type="ChEBI" id="CHEBI:57783"/>
        <dbReference type="ChEBI" id="CHEBI:58349"/>
        <dbReference type="EC" id="1.18.1.6"/>
    </reaction>
</comment>
<reference evidence="11" key="1">
    <citation type="submission" date="2022-07" db="EMBL/GenBank/DDBJ databases">
        <title>Genome Sequence of Physisporinus lineatus.</title>
        <authorList>
            <person name="Buettner E."/>
        </authorList>
    </citation>
    <scope>NUCLEOTIDE SEQUENCE</scope>
    <source>
        <strain evidence="11">VT162</strain>
    </source>
</reference>
<comment type="cofactor">
    <cofactor evidence="1 8 9">
        <name>FAD</name>
        <dbReference type="ChEBI" id="CHEBI:57692"/>
    </cofactor>
</comment>
<dbReference type="PRINTS" id="PR00419">
    <property type="entry name" value="ADXRDTASE"/>
</dbReference>
<keyword evidence="12" id="KW-1185">Reference proteome</keyword>
<dbReference type="PANTHER" id="PTHR48467:SF1">
    <property type="entry name" value="GLUTAMATE SYNTHASE 1 [NADH], CHLOROPLASTIC-LIKE"/>
    <property type="match status" value="1"/>
</dbReference>
<dbReference type="InterPro" id="IPR021163">
    <property type="entry name" value="Ferredox_Rdtase_adrenod"/>
</dbReference>
<comment type="subcellular location">
    <subcellularLocation>
        <location evidence="8">Mitochondrion</location>
    </subcellularLocation>
</comment>
<evidence type="ECO:0000256" key="6">
    <source>
        <dbReference type="ARBA" id="ARBA00023002"/>
    </source>
</evidence>
<protein>
    <recommendedName>
        <fullName evidence="8">NADPH:adrenodoxin oxidoreductase, mitochondrial</fullName>
        <ecNumber evidence="8">1.18.1.6</ecNumber>
    </recommendedName>
</protein>
<evidence type="ECO:0000313" key="11">
    <source>
        <dbReference type="EMBL" id="KAJ3488597.1"/>
    </source>
</evidence>
<name>A0AAD5VCS8_9APHY</name>
<accession>A0AAD5VCS8</accession>
<feature type="binding site" evidence="9">
    <location>
        <position position="86"/>
    </location>
    <ligand>
        <name>FAD</name>
        <dbReference type="ChEBI" id="CHEBI:57692"/>
    </ligand>
</feature>
<dbReference type="AlphaFoldDB" id="A0AAD5VCS8"/>
<gene>
    <name evidence="11" type="ORF">NLI96_g2709</name>
</gene>
<feature type="binding site" evidence="9">
    <location>
        <position position="14"/>
    </location>
    <ligand>
        <name>FAD</name>
        <dbReference type="ChEBI" id="CHEBI:57692"/>
    </ligand>
</feature>
<dbReference type="InterPro" id="IPR036188">
    <property type="entry name" value="FAD/NAD-bd_sf"/>
</dbReference>
<feature type="binding site" evidence="10">
    <location>
        <position position="225"/>
    </location>
    <ligand>
        <name>NADP(+)</name>
        <dbReference type="ChEBI" id="CHEBI:58349"/>
    </ligand>
</feature>
<dbReference type="PIRSF" id="PIRSF000362">
    <property type="entry name" value="FNR"/>
    <property type="match status" value="1"/>
</dbReference>
<dbReference type="Proteomes" id="UP001212997">
    <property type="component" value="Unassembled WGS sequence"/>
</dbReference>
<dbReference type="Gene3D" id="3.50.50.60">
    <property type="entry name" value="FAD/NAD(P)-binding domain"/>
    <property type="match status" value="1"/>
</dbReference>
<evidence type="ECO:0000313" key="12">
    <source>
        <dbReference type="Proteomes" id="UP001212997"/>
    </source>
</evidence>
<keyword evidence="5 8" id="KW-0521">NADP</keyword>
<comment type="similarity">
    <text evidence="2 8">Belongs to the ferredoxin--NADP reductase type 1 family.</text>
</comment>
<dbReference type="EMBL" id="JANAWD010000063">
    <property type="protein sequence ID" value="KAJ3488597.1"/>
    <property type="molecule type" value="Genomic_DNA"/>
</dbReference>
<evidence type="ECO:0000256" key="4">
    <source>
        <dbReference type="ARBA" id="ARBA00022827"/>
    </source>
</evidence>
<keyword evidence="6 8" id="KW-0560">Oxidoreductase</keyword>
<comment type="caution">
    <text evidence="11">The sequence shown here is derived from an EMBL/GenBank/DDBJ whole genome shotgun (WGS) entry which is preliminary data.</text>
</comment>
<evidence type="ECO:0000256" key="9">
    <source>
        <dbReference type="PIRSR" id="PIRSR000362-1"/>
    </source>
</evidence>
<dbReference type="SUPFAM" id="SSF51905">
    <property type="entry name" value="FAD/NAD(P)-binding domain"/>
    <property type="match status" value="1"/>
</dbReference>
<evidence type="ECO:0000256" key="2">
    <source>
        <dbReference type="ARBA" id="ARBA00008312"/>
    </source>
</evidence>
<evidence type="ECO:0000256" key="1">
    <source>
        <dbReference type="ARBA" id="ARBA00001974"/>
    </source>
</evidence>
<sequence length="501" mass="55235">MAPIKLAIIGAGPSSFYVASRLLSLLPPSSSHYSALKIDMFDRLWAPHGLVRYGVAPDHPEVKNCTHKFDDAAIDPRLRFFGNVNVKTSAPLSSVPHSIPVSLSSILPHYTHLLLSSGCTIPTYHPALPPSDHCIPALSLVHWYTQHPSALNKPAPPLERLEHVSIIGQGNVSLDVARILLMSPSILQKYDVPESVLQVLRRSSVQHVSIIGRRGPYEAAFTTKELREMMNLEEAFMDPLDPTLLQPREGEQLTRQQSRIIQILQKGSKSKPGSARKSWSLDFFRSPTGLAIPATEKEMSASPRPLTLDLAHNALSPEKKAVPTGETSTLSTSMVVTSLGHHADPSTPWYEPSLGHVRTVGGRVVDEHGHKVQNVYASGWASTGARGVLASTMMDAYSVAGTILADAFPEDFRKEGDVLDLVEKRAETKAPVRQVLAKEADPDSLPEEVEVARREGNIFTYEDWKLIDAEEIRKGAERGKERERMVSFEEARTFLDVARQK</sequence>
<feature type="binding site" evidence="9">
    <location>
        <position position="50"/>
    </location>
    <ligand>
        <name>FAD</name>
        <dbReference type="ChEBI" id="CHEBI:57692"/>
    </ligand>
</feature>
<keyword evidence="3 8" id="KW-0285">Flavoprotein</keyword>
<evidence type="ECO:0000256" key="8">
    <source>
        <dbReference type="PIRNR" id="PIRNR000362"/>
    </source>
</evidence>
<dbReference type="EC" id="1.18.1.6" evidence="8"/>
<keyword evidence="4 8" id="KW-0274">FAD</keyword>
<proteinExistence type="inferred from homology"/>
<keyword evidence="8" id="KW-0496">Mitochondrion</keyword>
<feature type="binding site" evidence="9">
    <location>
        <position position="380"/>
    </location>
    <ligand>
        <name>FAD</name>
        <dbReference type="ChEBI" id="CHEBI:57692"/>
    </ligand>
</feature>